<keyword evidence="1" id="KW-1133">Transmembrane helix</keyword>
<gene>
    <name evidence="2" type="ORF">ACFYWW_26740</name>
</gene>
<proteinExistence type="predicted"/>
<evidence type="ECO:0000313" key="3">
    <source>
        <dbReference type="Proteomes" id="UP001601976"/>
    </source>
</evidence>
<keyword evidence="3" id="KW-1185">Reference proteome</keyword>
<feature type="transmembrane region" description="Helical" evidence="1">
    <location>
        <begin position="27"/>
        <end position="53"/>
    </location>
</feature>
<sequence>MNEHERTPRGPVRPVRDRRTAERVVKAILIVAAVVAAIVVPYMCLLIGVYAFAN</sequence>
<keyword evidence="1" id="KW-0812">Transmembrane</keyword>
<evidence type="ECO:0000256" key="1">
    <source>
        <dbReference type="SAM" id="Phobius"/>
    </source>
</evidence>
<evidence type="ECO:0000313" key="2">
    <source>
        <dbReference type="EMBL" id="MFF3342282.1"/>
    </source>
</evidence>
<reference evidence="2 3" key="1">
    <citation type="submission" date="2024-10" db="EMBL/GenBank/DDBJ databases">
        <title>The Natural Products Discovery Center: Release of the First 8490 Sequenced Strains for Exploring Actinobacteria Biosynthetic Diversity.</title>
        <authorList>
            <person name="Kalkreuter E."/>
            <person name="Kautsar S.A."/>
            <person name="Yang D."/>
            <person name="Bader C.D."/>
            <person name="Teijaro C.N."/>
            <person name="Fluegel L."/>
            <person name="Davis C.M."/>
            <person name="Simpson J.R."/>
            <person name="Lauterbach L."/>
            <person name="Steele A.D."/>
            <person name="Gui C."/>
            <person name="Meng S."/>
            <person name="Li G."/>
            <person name="Viehrig K."/>
            <person name="Ye F."/>
            <person name="Su P."/>
            <person name="Kiefer A.F."/>
            <person name="Nichols A."/>
            <person name="Cepeda A.J."/>
            <person name="Yan W."/>
            <person name="Fan B."/>
            <person name="Jiang Y."/>
            <person name="Adhikari A."/>
            <person name="Zheng C.-J."/>
            <person name="Schuster L."/>
            <person name="Cowan T.M."/>
            <person name="Smanski M.J."/>
            <person name="Chevrette M.G."/>
            <person name="De Carvalho L.P.S."/>
            <person name="Shen B."/>
        </authorList>
    </citation>
    <scope>NUCLEOTIDE SEQUENCE [LARGE SCALE GENOMIC DNA]</scope>
    <source>
        <strain evidence="2 3">NPDC003029</strain>
    </source>
</reference>
<accession>A0ABW6RM95</accession>
<protein>
    <submittedName>
        <fullName evidence="2">Uncharacterized protein</fullName>
    </submittedName>
</protein>
<organism evidence="2 3">
    <name type="scientific">Streptomyces flavidovirens</name>
    <dbReference type="NCBI Taxonomy" id="67298"/>
    <lineage>
        <taxon>Bacteria</taxon>
        <taxon>Bacillati</taxon>
        <taxon>Actinomycetota</taxon>
        <taxon>Actinomycetes</taxon>
        <taxon>Kitasatosporales</taxon>
        <taxon>Streptomycetaceae</taxon>
        <taxon>Streptomyces</taxon>
    </lineage>
</organism>
<name>A0ABW6RM95_9ACTN</name>
<comment type="caution">
    <text evidence="2">The sequence shown here is derived from an EMBL/GenBank/DDBJ whole genome shotgun (WGS) entry which is preliminary data.</text>
</comment>
<keyword evidence="1" id="KW-0472">Membrane</keyword>
<dbReference type="EMBL" id="JBIAPK010000009">
    <property type="protein sequence ID" value="MFF3342282.1"/>
    <property type="molecule type" value="Genomic_DNA"/>
</dbReference>
<dbReference type="RefSeq" id="WP_355726348.1">
    <property type="nucleotide sequence ID" value="NZ_JBEXNP010000028.1"/>
</dbReference>
<dbReference type="Proteomes" id="UP001601976">
    <property type="component" value="Unassembled WGS sequence"/>
</dbReference>